<evidence type="ECO:0000313" key="3">
    <source>
        <dbReference type="EMBL" id="MBL0744961.1"/>
    </source>
</evidence>
<organism evidence="3 4">
    <name type="scientific">Chryseolinea lacunae</name>
    <dbReference type="NCBI Taxonomy" id="2801331"/>
    <lineage>
        <taxon>Bacteria</taxon>
        <taxon>Pseudomonadati</taxon>
        <taxon>Bacteroidota</taxon>
        <taxon>Cytophagia</taxon>
        <taxon>Cytophagales</taxon>
        <taxon>Fulvivirgaceae</taxon>
        <taxon>Chryseolinea</taxon>
    </lineage>
</organism>
<evidence type="ECO:0008006" key="5">
    <source>
        <dbReference type="Google" id="ProtNLM"/>
    </source>
</evidence>
<feature type="signal peptide" evidence="2">
    <location>
        <begin position="1"/>
        <end position="17"/>
    </location>
</feature>
<evidence type="ECO:0000256" key="2">
    <source>
        <dbReference type="SAM" id="SignalP"/>
    </source>
</evidence>
<proteinExistence type="predicted"/>
<dbReference type="EMBL" id="JAERRB010000013">
    <property type="protein sequence ID" value="MBL0744961.1"/>
    <property type="molecule type" value="Genomic_DNA"/>
</dbReference>
<sequence length="434" mass="46652">MKKLFTLAILSSLLLTACKNLDDAPVTKRNTFMHFYEGANSYVASDVAITGDGYIVAGTINIPGNAPTTKIVVIKTDLLGHPEWEKIIDGGASSSIVVTPNGYILVGDSIQLNPNSTNIPDLENYWSRLIRMDKSGAILSDRSFAKKVTANKEVTHVDFHGDGLTLDDQGNLISLGTYKFPGASEFAYIAALNPTSLDTVWSKVYNYLQRDYINTRSVYYSNGKVMWGATVAGSAGNFTSSYLSLPVVEENSVFVNSDYFGQTTEQSLVLKDLQPSPIGFGGVGTYAGTDGKKGNIFFIRTDKQGNFQKETAHYYDGVTESVAVSDPTSSGSEDTGETLTPTRDGGFILAGTLETTPLRGNGGKDIWLIKVDAYGAPVWDKIIGGPTNEIVSSIREDADGSLVICGTLRDAAEETGGLSSIFLIRTDSQGELKN</sequence>
<accession>A0ABS1KZS5</accession>
<gene>
    <name evidence="3" type="ORF">JI741_27265</name>
</gene>
<dbReference type="PANTHER" id="PTHR42754">
    <property type="entry name" value="ENDOGLUCANASE"/>
    <property type="match status" value="1"/>
</dbReference>
<reference evidence="3 4" key="1">
    <citation type="submission" date="2021-01" db="EMBL/GenBank/DDBJ databases">
        <title>Chryseolinea sp. Jin1 Genome sequencing and assembly.</title>
        <authorList>
            <person name="Kim I."/>
        </authorList>
    </citation>
    <scope>NUCLEOTIDE SEQUENCE [LARGE SCALE GENOMIC DNA]</scope>
    <source>
        <strain evidence="3 4">Jin1</strain>
    </source>
</reference>
<evidence type="ECO:0000313" key="4">
    <source>
        <dbReference type="Proteomes" id="UP000613030"/>
    </source>
</evidence>
<dbReference type="PROSITE" id="PS51257">
    <property type="entry name" value="PROKAR_LIPOPROTEIN"/>
    <property type="match status" value="1"/>
</dbReference>
<evidence type="ECO:0000256" key="1">
    <source>
        <dbReference type="SAM" id="MobiDB-lite"/>
    </source>
</evidence>
<keyword evidence="4" id="KW-1185">Reference proteome</keyword>
<dbReference type="RefSeq" id="WP_202015040.1">
    <property type="nucleotide sequence ID" value="NZ_JAERRB010000013.1"/>
</dbReference>
<feature type="region of interest" description="Disordered" evidence="1">
    <location>
        <begin position="323"/>
        <end position="343"/>
    </location>
</feature>
<name>A0ABS1KZS5_9BACT</name>
<feature type="chain" id="PRO_5046274201" description="T9SS C-terminal target domain-containing protein" evidence="2">
    <location>
        <begin position="18"/>
        <end position="434"/>
    </location>
</feature>
<feature type="compositionally biased region" description="Polar residues" evidence="1">
    <location>
        <begin position="326"/>
        <end position="341"/>
    </location>
</feature>
<comment type="caution">
    <text evidence="3">The sequence shown here is derived from an EMBL/GenBank/DDBJ whole genome shotgun (WGS) entry which is preliminary data.</text>
</comment>
<dbReference type="PANTHER" id="PTHR42754:SF1">
    <property type="entry name" value="LIPOPROTEIN"/>
    <property type="match status" value="1"/>
</dbReference>
<dbReference type="Proteomes" id="UP000613030">
    <property type="component" value="Unassembled WGS sequence"/>
</dbReference>
<keyword evidence="2" id="KW-0732">Signal</keyword>
<protein>
    <recommendedName>
        <fullName evidence="5">T9SS C-terminal target domain-containing protein</fullName>
    </recommendedName>
</protein>